<gene>
    <name evidence="1" type="ORF">HNR07_002474</name>
</gene>
<organism evidence="1 2">
    <name type="scientific">Nocardiopsis metallicus</name>
    <dbReference type="NCBI Taxonomy" id="179819"/>
    <lineage>
        <taxon>Bacteria</taxon>
        <taxon>Bacillati</taxon>
        <taxon>Actinomycetota</taxon>
        <taxon>Actinomycetes</taxon>
        <taxon>Streptosporangiales</taxon>
        <taxon>Nocardiopsidaceae</taxon>
        <taxon>Nocardiopsis</taxon>
    </lineage>
</organism>
<reference evidence="1 2" key="1">
    <citation type="submission" date="2020-08" db="EMBL/GenBank/DDBJ databases">
        <title>Sequencing the genomes of 1000 actinobacteria strains.</title>
        <authorList>
            <person name="Klenk H.-P."/>
        </authorList>
    </citation>
    <scope>NUCLEOTIDE SEQUENCE [LARGE SCALE GENOMIC DNA]</scope>
    <source>
        <strain evidence="1 2">DSM 44598</strain>
    </source>
</reference>
<evidence type="ECO:0000313" key="1">
    <source>
        <dbReference type="EMBL" id="MBB5491337.1"/>
    </source>
</evidence>
<keyword evidence="2" id="KW-1185">Reference proteome</keyword>
<comment type="caution">
    <text evidence="1">The sequence shown here is derived from an EMBL/GenBank/DDBJ whole genome shotgun (WGS) entry which is preliminary data.</text>
</comment>
<evidence type="ECO:0000313" key="2">
    <source>
        <dbReference type="Proteomes" id="UP000579647"/>
    </source>
</evidence>
<dbReference type="Proteomes" id="UP000579647">
    <property type="component" value="Unassembled WGS sequence"/>
</dbReference>
<accession>A0A840WI24</accession>
<protein>
    <submittedName>
        <fullName evidence="1">Uncharacterized protein</fullName>
    </submittedName>
</protein>
<dbReference type="RefSeq" id="WP_184365043.1">
    <property type="nucleotide sequence ID" value="NZ_BAAAKM010000077.1"/>
</dbReference>
<proteinExistence type="predicted"/>
<sequence length="108" mass="12712">MPRTVDHIVHTHQIARQRLAQGLPVWARDINLRDVFHNERLTFEEGRDAIVKRLKNTLLCQQADVAEFNGVYETINDLGHAEDQEEFDGWRDELYDLADTDRVNIRTR</sequence>
<dbReference type="EMBL" id="JACHDO010000001">
    <property type="protein sequence ID" value="MBB5491337.1"/>
    <property type="molecule type" value="Genomic_DNA"/>
</dbReference>
<name>A0A840WI24_9ACTN</name>
<dbReference type="AlphaFoldDB" id="A0A840WI24"/>